<dbReference type="InterPro" id="IPR027823">
    <property type="entry name" value="DUF4468"/>
</dbReference>
<reference evidence="3" key="1">
    <citation type="journal article" date="2019" name="Int. J. Syst. Evol. Microbiol.">
        <title>The Global Catalogue of Microorganisms (GCM) 10K type strain sequencing project: providing services to taxonomists for standard genome sequencing and annotation.</title>
        <authorList>
            <consortium name="The Broad Institute Genomics Platform"/>
            <consortium name="The Broad Institute Genome Sequencing Center for Infectious Disease"/>
            <person name="Wu L."/>
            <person name="Ma J."/>
        </authorList>
    </citation>
    <scope>NUCLEOTIDE SEQUENCE [LARGE SCALE GENOMIC DNA]</scope>
    <source>
        <strain evidence="3">CCUG 54781</strain>
    </source>
</reference>
<evidence type="ECO:0000313" key="2">
    <source>
        <dbReference type="EMBL" id="MFC7347265.1"/>
    </source>
</evidence>
<dbReference type="RefSeq" id="WP_378178466.1">
    <property type="nucleotide sequence ID" value="NZ_JBHTCR010000004.1"/>
</dbReference>
<dbReference type="EMBL" id="JBHTCR010000004">
    <property type="protein sequence ID" value="MFC7347265.1"/>
    <property type="molecule type" value="Genomic_DNA"/>
</dbReference>
<comment type="caution">
    <text evidence="2">The sequence shown here is derived from an EMBL/GenBank/DDBJ whole genome shotgun (WGS) entry which is preliminary data.</text>
</comment>
<feature type="domain" description="DUF4468" evidence="1">
    <location>
        <begin position="22"/>
        <end position="110"/>
    </location>
</feature>
<dbReference type="Proteomes" id="UP001596550">
    <property type="component" value="Unassembled WGS sequence"/>
</dbReference>
<accession>A0ABW2M1K0</accession>
<proteinExistence type="predicted"/>
<protein>
    <submittedName>
        <fullName evidence="2">DUF4468 domain-containing protein</fullName>
    </submittedName>
</protein>
<name>A0ABW2M1K0_9FLAO</name>
<organism evidence="2 3">
    <name type="scientific">Chryseobacterium zhengzhouense</name>
    <dbReference type="NCBI Taxonomy" id="1636086"/>
    <lineage>
        <taxon>Bacteria</taxon>
        <taxon>Pseudomonadati</taxon>
        <taxon>Bacteroidota</taxon>
        <taxon>Flavobacteriia</taxon>
        <taxon>Flavobacteriales</taxon>
        <taxon>Weeksellaceae</taxon>
        <taxon>Chryseobacterium group</taxon>
        <taxon>Chryseobacterium</taxon>
    </lineage>
</organism>
<keyword evidence="3" id="KW-1185">Reference proteome</keyword>
<evidence type="ECO:0000313" key="3">
    <source>
        <dbReference type="Proteomes" id="UP001596550"/>
    </source>
</evidence>
<gene>
    <name evidence="2" type="ORF">ACFQO9_11105</name>
</gene>
<dbReference type="Pfam" id="PF14730">
    <property type="entry name" value="DUF4468"/>
    <property type="match status" value="1"/>
</dbReference>
<dbReference type="Gene3D" id="3.30.530.80">
    <property type="match status" value="1"/>
</dbReference>
<sequence>MKNTFLLFILFSGLLFSQELKFEEVVQAEGLSAKQLYDNAILWAANNYKSSNDVIQVKDSENFIILGKGSYKYKPDFFMAHVPAIGWIRHTFKISCKDGRYKYEIYDFEHEGSNNSYGQNGTIGILNDGEKYTGSSKALDKGYRNRTNRDAVKQSKQFVELTVSSLKKDMIKANHKNENW</sequence>
<evidence type="ECO:0000259" key="1">
    <source>
        <dbReference type="Pfam" id="PF14730"/>
    </source>
</evidence>